<feature type="domain" description="ASCH" evidence="1">
    <location>
        <begin position="4"/>
        <end position="103"/>
    </location>
</feature>
<dbReference type="AlphaFoldDB" id="A0A7C4NJ03"/>
<dbReference type="Gene3D" id="2.30.130.30">
    <property type="entry name" value="Hypothetical protein"/>
    <property type="match status" value="1"/>
</dbReference>
<gene>
    <name evidence="3" type="ORF">ENU08_01490</name>
    <name evidence="2" type="ORF">ENU41_07300</name>
</gene>
<sequence>MKKLVFKLDYAGKILAGEKTTTIRLFTDLKEDEEVEVYVGHVRIGKALIKKIYKKRLSELNDEEIKSDGFHSKDELIKNLSKIYGSKRIISDPEVYIIEFNLL</sequence>
<protein>
    <submittedName>
        <fullName evidence="3">ASCH domain-containing protein</fullName>
    </submittedName>
</protein>
<accession>A0A7C4NJ03</accession>
<dbReference type="InterPro" id="IPR007374">
    <property type="entry name" value="ASCH_domain"/>
</dbReference>
<evidence type="ECO:0000259" key="1">
    <source>
        <dbReference type="SMART" id="SM01022"/>
    </source>
</evidence>
<dbReference type="SUPFAM" id="SSF88697">
    <property type="entry name" value="PUA domain-like"/>
    <property type="match status" value="1"/>
</dbReference>
<comment type="caution">
    <text evidence="3">The sequence shown here is derived from an EMBL/GenBank/DDBJ whole genome shotgun (WGS) entry which is preliminary data.</text>
</comment>
<dbReference type="Pfam" id="PF04266">
    <property type="entry name" value="ASCH"/>
    <property type="match status" value="1"/>
</dbReference>
<reference evidence="3" key="1">
    <citation type="journal article" date="2020" name="mSystems">
        <title>Genome- and Community-Level Interaction Insights into Carbon Utilization and Element Cycling Functions of Hydrothermarchaeota in Hydrothermal Sediment.</title>
        <authorList>
            <person name="Zhou Z."/>
            <person name="Liu Y."/>
            <person name="Xu W."/>
            <person name="Pan J."/>
            <person name="Luo Z.H."/>
            <person name="Li M."/>
        </authorList>
    </citation>
    <scope>NUCLEOTIDE SEQUENCE [LARGE SCALE GENOMIC DNA]</scope>
    <source>
        <strain evidence="3">SpSt-637</strain>
        <strain evidence="2">SpSt-667</strain>
    </source>
</reference>
<evidence type="ECO:0000313" key="3">
    <source>
        <dbReference type="EMBL" id="HGQ63903.1"/>
    </source>
</evidence>
<proteinExistence type="predicted"/>
<evidence type="ECO:0000313" key="2">
    <source>
        <dbReference type="EMBL" id="HGQ36461.1"/>
    </source>
</evidence>
<name>A0A7C4NJ03_9CREN</name>
<dbReference type="EMBL" id="DTCK01000041">
    <property type="protein sequence ID" value="HGQ36461.1"/>
    <property type="molecule type" value="Genomic_DNA"/>
</dbReference>
<dbReference type="PANTHER" id="PTHR42250:SF1">
    <property type="entry name" value="ASCH DOMAIN-CONTAINING PROTEIN"/>
    <property type="match status" value="1"/>
</dbReference>
<dbReference type="PANTHER" id="PTHR42250">
    <property type="entry name" value="ASCH DOMAIN-CONTAINING PROTEIN"/>
    <property type="match status" value="1"/>
</dbReference>
<dbReference type="SMART" id="SM01022">
    <property type="entry name" value="ASCH"/>
    <property type="match status" value="1"/>
</dbReference>
<dbReference type="InterPro" id="IPR015947">
    <property type="entry name" value="PUA-like_sf"/>
</dbReference>
<dbReference type="CDD" id="cd06552">
    <property type="entry name" value="ASCH_yqfb_like"/>
    <property type="match status" value="1"/>
</dbReference>
<dbReference type="EMBL" id="DTBD01000009">
    <property type="protein sequence ID" value="HGQ63903.1"/>
    <property type="molecule type" value="Genomic_DNA"/>
</dbReference>
<organism evidence="3">
    <name type="scientific">Ignisphaera aggregans</name>
    <dbReference type="NCBI Taxonomy" id="334771"/>
    <lineage>
        <taxon>Archaea</taxon>
        <taxon>Thermoproteota</taxon>
        <taxon>Thermoprotei</taxon>
        <taxon>Desulfurococcales</taxon>
        <taxon>Desulfurococcaceae</taxon>
        <taxon>Ignisphaera</taxon>
    </lineage>
</organism>